<keyword evidence="1" id="KW-0812">Transmembrane</keyword>
<reference evidence="2 3" key="1">
    <citation type="submission" date="2019-11" db="EMBL/GenBank/DDBJ databases">
        <authorList>
            <person name="Cheng Q."/>
            <person name="Yang Z."/>
        </authorList>
    </citation>
    <scope>NUCLEOTIDE SEQUENCE [LARGE SCALE GENOMIC DNA]</scope>
    <source>
        <strain evidence="2 3">HX-22-1</strain>
    </source>
</reference>
<evidence type="ECO:0000256" key="1">
    <source>
        <dbReference type="SAM" id="Phobius"/>
    </source>
</evidence>
<dbReference type="Proteomes" id="UP000462931">
    <property type="component" value="Unassembled WGS sequence"/>
</dbReference>
<comment type="caution">
    <text evidence="2">The sequence shown here is derived from an EMBL/GenBank/DDBJ whole genome shotgun (WGS) entry which is preliminary data.</text>
</comment>
<dbReference type="AlphaFoldDB" id="A0A7K0FSG3"/>
<dbReference type="EMBL" id="WKJI01000003">
    <property type="protein sequence ID" value="MRX48027.1"/>
    <property type="molecule type" value="Genomic_DNA"/>
</dbReference>
<keyword evidence="1" id="KW-1133">Transmembrane helix</keyword>
<sequence>MEPMSDKELDLLFKSKFTDYEVEPSVSSWSKIEEQLSVKPMQHRKVPFLWMAAASVIVVFGLGLLLWNKPQEQIMLKGKPTVEEGDMVIAQNNAARKREEVISRNQPVDNKVDNFSRVAQEVKPKTIEESNTQEEESFIASTQIDKPETQPEQEFVATRTEPVKRITVTELMLLEEENAAKTNKIKSTMFSSLSSKDEDSSQPERIRSVGDLVNFVIAKVDKRENKVLKISKTEESDIEITGINLGLFKYKKD</sequence>
<dbReference type="RefSeq" id="WP_154288130.1">
    <property type="nucleotide sequence ID" value="NZ_WKJI01000003.1"/>
</dbReference>
<accession>A0A7K0FSG3</accession>
<evidence type="ECO:0000313" key="3">
    <source>
        <dbReference type="Proteomes" id="UP000462931"/>
    </source>
</evidence>
<name>A0A7K0FSG3_9SPHI</name>
<protein>
    <submittedName>
        <fullName evidence="2">Uncharacterized protein</fullName>
    </submittedName>
</protein>
<proteinExistence type="predicted"/>
<feature type="transmembrane region" description="Helical" evidence="1">
    <location>
        <begin position="48"/>
        <end position="67"/>
    </location>
</feature>
<gene>
    <name evidence="2" type="ORF">GJJ64_12575</name>
</gene>
<evidence type="ECO:0000313" key="2">
    <source>
        <dbReference type="EMBL" id="MRX48027.1"/>
    </source>
</evidence>
<keyword evidence="1" id="KW-0472">Membrane</keyword>
<keyword evidence="3" id="KW-1185">Reference proteome</keyword>
<organism evidence="2 3">
    <name type="scientific">Pedobacter puniceum</name>
    <dbReference type="NCBI Taxonomy" id="2666136"/>
    <lineage>
        <taxon>Bacteria</taxon>
        <taxon>Pseudomonadati</taxon>
        <taxon>Bacteroidota</taxon>
        <taxon>Sphingobacteriia</taxon>
        <taxon>Sphingobacteriales</taxon>
        <taxon>Sphingobacteriaceae</taxon>
        <taxon>Pedobacter</taxon>
    </lineage>
</organism>